<reference evidence="1" key="1">
    <citation type="journal article" date="2022" name="Int. J. Mol. Sci.">
        <title>Draft Genome of Tanacetum Coccineum: Genomic Comparison of Closely Related Tanacetum-Family Plants.</title>
        <authorList>
            <person name="Yamashiro T."/>
            <person name="Shiraishi A."/>
            <person name="Nakayama K."/>
            <person name="Satake H."/>
        </authorList>
    </citation>
    <scope>NUCLEOTIDE SEQUENCE</scope>
</reference>
<evidence type="ECO:0000313" key="1">
    <source>
        <dbReference type="EMBL" id="GJT41505.1"/>
    </source>
</evidence>
<dbReference type="Proteomes" id="UP001151760">
    <property type="component" value="Unassembled WGS sequence"/>
</dbReference>
<accession>A0ABQ5DQN7</accession>
<sequence length="132" mass="14730">MRVVGNCILYTFETINPDVHRMVEMCLCDVARMDALGNGAVFIGRKTQRSLGAVSAVPDKSGGRWAYKGSPSKLRSSFCLFVGNVVSVDCMMVVKEIENELLEEVEKLEWWFEQDIDDEGEEDEEDGGGDEV</sequence>
<protein>
    <submittedName>
        <fullName evidence="1">Uncharacterized protein</fullName>
    </submittedName>
</protein>
<dbReference type="EMBL" id="BQNB010015567">
    <property type="protein sequence ID" value="GJT41505.1"/>
    <property type="molecule type" value="Genomic_DNA"/>
</dbReference>
<name>A0ABQ5DQN7_9ASTR</name>
<reference evidence="1" key="2">
    <citation type="submission" date="2022-01" db="EMBL/GenBank/DDBJ databases">
        <authorList>
            <person name="Yamashiro T."/>
            <person name="Shiraishi A."/>
            <person name="Satake H."/>
            <person name="Nakayama K."/>
        </authorList>
    </citation>
    <scope>NUCLEOTIDE SEQUENCE</scope>
</reference>
<organism evidence="1 2">
    <name type="scientific">Tanacetum coccineum</name>
    <dbReference type="NCBI Taxonomy" id="301880"/>
    <lineage>
        <taxon>Eukaryota</taxon>
        <taxon>Viridiplantae</taxon>
        <taxon>Streptophyta</taxon>
        <taxon>Embryophyta</taxon>
        <taxon>Tracheophyta</taxon>
        <taxon>Spermatophyta</taxon>
        <taxon>Magnoliopsida</taxon>
        <taxon>eudicotyledons</taxon>
        <taxon>Gunneridae</taxon>
        <taxon>Pentapetalae</taxon>
        <taxon>asterids</taxon>
        <taxon>campanulids</taxon>
        <taxon>Asterales</taxon>
        <taxon>Asteraceae</taxon>
        <taxon>Asteroideae</taxon>
        <taxon>Anthemideae</taxon>
        <taxon>Anthemidinae</taxon>
        <taxon>Tanacetum</taxon>
    </lineage>
</organism>
<gene>
    <name evidence="1" type="ORF">Tco_0941370</name>
</gene>
<evidence type="ECO:0000313" key="2">
    <source>
        <dbReference type="Proteomes" id="UP001151760"/>
    </source>
</evidence>
<keyword evidence="2" id="KW-1185">Reference proteome</keyword>
<proteinExistence type="predicted"/>
<comment type="caution">
    <text evidence="1">The sequence shown here is derived from an EMBL/GenBank/DDBJ whole genome shotgun (WGS) entry which is preliminary data.</text>
</comment>